<dbReference type="PROSITE" id="PS52039">
    <property type="entry name" value="TOPO_IA_2"/>
    <property type="match status" value="1"/>
</dbReference>
<evidence type="ECO:0000256" key="3">
    <source>
        <dbReference type="ARBA" id="ARBA00012891"/>
    </source>
</evidence>
<gene>
    <name evidence="16" type="ORF">NQG31_05870</name>
</gene>
<dbReference type="InterPro" id="IPR003602">
    <property type="entry name" value="Topo_IA_DNA-bd_dom"/>
</dbReference>
<dbReference type="NCBIfam" id="TIGR01056">
    <property type="entry name" value="topB"/>
    <property type="match status" value="1"/>
</dbReference>
<evidence type="ECO:0000256" key="1">
    <source>
        <dbReference type="ARBA" id="ARBA00000213"/>
    </source>
</evidence>
<keyword evidence="5" id="KW-0460">Magnesium</keyword>
<dbReference type="Gene3D" id="2.70.20.10">
    <property type="entry name" value="Topoisomerase I, domain 3"/>
    <property type="match status" value="1"/>
</dbReference>
<dbReference type="RefSeq" id="WP_034818146.1">
    <property type="nucleotide sequence ID" value="NZ_JANIEK010000017.1"/>
</dbReference>
<dbReference type="PANTHER" id="PTHR11390:SF21">
    <property type="entry name" value="DNA TOPOISOMERASE 3-ALPHA"/>
    <property type="match status" value="1"/>
</dbReference>
<evidence type="ECO:0000256" key="4">
    <source>
        <dbReference type="ARBA" id="ARBA00022723"/>
    </source>
</evidence>
<evidence type="ECO:0000256" key="10">
    <source>
        <dbReference type="ARBA" id="ARBA00031985"/>
    </source>
</evidence>
<sequence length="710" mass="79073">MRLIIAEKPSQAQKLAAPYPSKKRKEEIEISPCARFPEGAIVVWAVGHLCELQEPAYYRPEWKSWKYEALPIVPDRFDYRISKGKSKPFQTIKRWLHDKSITDIIIASDAEREGEAIVRLILRLAGNKKPLTRLWISSLTEQAVDRGFANLLPGEETVPYYHEAMSRACADWLVGMNASRAYTTLLKTIGIEDVFSLGRVQTPTLALIVEREREIKQFVPEPYFEVEATLQKSRATFKAKYTVGKTTKLKTRQEADDVVKRASGQAVVQSIDTEEKIEQPPFWFSLSGLQAEAGKRFGFGAKKTLDVAQKLYTKGWISYPRTDSGFVTPDEATLFPVTKARLLKSSAYAEIAPFLTENPASNKRYVNAKKVSDHYAIIPTEACGDVMRLSGDEAKLYDLINRRFLAAFAKPAKLEKTTVDLVDGNDLYRAKGTVVVSPGYRQVVEMKSKDVELPALEKGEVLAERKVEVLSKQTEPPKRYTEGALILAMKVAGRQLDDDELIHIMKEVEGLGTEATRANIIDGLKKRGYVMLQKKELVPTDKGRLLIDVLGDSILASPAMTAKWEKRLHEIGQGAASAAEFIDQAKKMSIHLVDEAKNRVGSANPEGYTIEPRRGSRKGPGSSRPKPSFGVCPSCGKALVEHPKFIGCSGFRDGCKFTMSKQVLGVGISKDELKQMIGGGQSNVHTFTKGEKTFNAALYLEEGALRFEFK</sequence>
<evidence type="ECO:0000256" key="8">
    <source>
        <dbReference type="ARBA" id="ARBA00023235"/>
    </source>
</evidence>
<accession>A0ABT2KVT7</accession>
<comment type="caution">
    <text evidence="16">The sequence shown here is derived from an EMBL/GenBank/DDBJ whole genome shotgun (WGS) entry which is preliminary data.</text>
</comment>
<evidence type="ECO:0000313" key="17">
    <source>
        <dbReference type="Proteomes" id="UP001206821"/>
    </source>
</evidence>
<dbReference type="SMART" id="SM00436">
    <property type="entry name" value="TOP1Bc"/>
    <property type="match status" value="1"/>
</dbReference>
<dbReference type="InterPro" id="IPR025589">
    <property type="entry name" value="Toprim_C_rpt"/>
</dbReference>
<feature type="domain" description="Topo IA-type catalytic" evidence="15">
    <location>
        <begin position="157"/>
        <end position="593"/>
    </location>
</feature>
<reference evidence="16 17" key="1">
    <citation type="submission" date="2022-07" db="EMBL/GenBank/DDBJ databases">
        <title>Genomic and pangenome structural analysis of the polyextremophile Exiguobacterium.</title>
        <authorList>
            <person name="Shen L."/>
        </authorList>
    </citation>
    <scope>NUCLEOTIDE SEQUENCE [LARGE SCALE GENOMIC DNA]</scope>
    <source>
        <strain evidence="16 17">12_1</strain>
    </source>
</reference>
<name>A0ABT2KVT7_9BACL</name>
<dbReference type="PROSITE" id="PS00396">
    <property type="entry name" value="TOPO_IA_1"/>
    <property type="match status" value="1"/>
</dbReference>
<dbReference type="Proteomes" id="UP001206821">
    <property type="component" value="Unassembled WGS sequence"/>
</dbReference>
<evidence type="ECO:0000256" key="7">
    <source>
        <dbReference type="ARBA" id="ARBA00023125"/>
    </source>
</evidence>
<dbReference type="EMBL" id="JANIEK010000017">
    <property type="protein sequence ID" value="MCT4795062.1"/>
    <property type="molecule type" value="Genomic_DNA"/>
</dbReference>
<dbReference type="InterPro" id="IPR005738">
    <property type="entry name" value="TopoIII"/>
</dbReference>
<dbReference type="SMART" id="SM00437">
    <property type="entry name" value="TOP1Ac"/>
    <property type="match status" value="1"/>
</dbReference>
<dbReference type="Pfam" id="PF01131">
    <property type="entry name" value="Topoisom_bac"/>
    <property type="match status" value="1"/>
</dbReference>
<evidence type="ECO:0000313" key="16">
    <source>
        <dbReference type="EMBL" id="MCT4795062.1"/>
    </source>
</evidence>
<evidence type="ECO:0000256" key="11">
    <source>
        <dbReference type="ARBA" id="ARBA00032235"/>
    </source>
</evidence>
<dbReference type="InterPro" id="IPR013824">
    <property type="entry name" value="Topo_IA_cen_sub1"/>
</dbReference>
<comment type="catalytic activity">
    <reaction evidence="1">
        <text>ATP-independent breakage of single-stranded DNA, followed by passage and rejoining.</text>
        <dbReference type="EC" id="5.6.2.1"/>
    </reaction>
</comment>
<dbReference type="Pfam" id="PF13342">
    <property type="entry name" value="Toprim_Crpt"/>
    <property type="match status" value="1"/>
</dbReference>
<evidence type="ECO:0000256" key="2">
    <source>
        <dbReference type="ARBA" id="ARBA00009446"/>
    </source>
</evidence>
<dbReference type="Pfam" id="PF01751">
    <property type="entry name" value="Toprim"/>
    <property type="match status" value="1"/>
</dbReference>
<evidence type="ECO:0000259" key="15">
    <source>
        <dbReference type="PROSITE" id="PS52039"/>
    </source>
</evidence>
<keyword evidence="4" id="KW-0479">Metal-binding</keyword>
<dbReference type="Gene3D" id="1.10.290.10">
    <property type="entry name" value="Topoisomerase I, domain 4"/>
    <property type="match status" value="1"/>
</dbReference>
<dbReference type="SMART" id="SM00493">
    <property type="entry name" value="TOPRIM"/>
    <property type="match status" value="1"/>
</dbReference>
<dbReference type="InterPro" id="IPR000380">
    <property type="entry name" value="Topo_IA"/>
</dbReference>
<dbReference type="SUPFAM" id="SSF56712">
    <property type="entry name" value="Prokaryotic type I DNA topoisomerase"/>
    <property type="match status" value="1"/>
</dbReference>
<evidence type="ECO:0000256" key="12">
    <source>
        <dbReference type="ARBA" id="ARBA00032877"/>
    </source>
</evidence>
<dbReference type="CDD" id="cd03362">
    <property type="entry name" value="TOPRIM_TopoIA_TopoIII"/>
    <property type="match status" value="1"/>
</dbReference>
<dbReference type="InterPro" id="IPR006171">
    <property type="entry name" value="TOPRIM_dom"/>
</dbReference>
<keyword evidence="7" id="KW-0238">DNA-binding</keyword>
<organism evidence="16 17">
    <name type="scientific">Exiguobacterium alkaliphilum</name>
    <dbReference type="NCBI Taxonomy" id="1428684"/>
    <lineage>
        <taxon>Bacteria</taxon>
        <taxon>Bacillati</taxon>
        <taxon>Bacillota</taxon>
        <taxon>Bacilli</taxon>
        <taxon>Bacillales</taxon>
        <taxon>Bacillales Family XII. Incertae Sedis</taxon>
        <taxon>Exiguobacterium</taxon>
    </lineage>
</organism>
<keyword evidence="6" id="KW-0799">Topoisomerase</keyword>
<dbReference type="InterPro" id="IPR013826">
    <property type="entry name" value="Topo_IA_cen_sub3"/>
</dbReference>
<evidence type="ECO:0000256" key="6">
    <source>
        <dbReference type="ARBA" id="ARBA00023029"/>
    </source>
</evidence>
<dbReference type="PRINTS" id="PR00417">
    <property type="entry name" value="PRTPISMRASEI"/>
</dbReference>
<keyword evidence="8" id="KW-0413">Isomerase</keyword>
<keyword evidence="17" id="KW-1185">Reference proteome</keyword>
<dbReference type="NCBIfam" id="NF005829">
    <property type="entry name" value="PRK07726.1"/>
    <property type="match status" value="1"/>
</dbReference>
<comment type="similarity">
    <text evidence="2">Belongs to the type IA topoisomerase family.</text>
</comment>
<dbReference type="InterPro" id="IPR023405">
    <property type="entry name" value="Topo_IA_core_domain"/>
</dbReference>
<dbReference type="InterPro" id="IPR013825">
    <property type="entry name" value="Topo_IA_cen_sub2"/>
</dbReference>
<dbReference type="Gene3D" id="1.10.460.10">
    <property type="entry name" value="Topoisomerase I, domain 2"/>
    <property type="match status" value="1"/>
</dbReference>
<dbReference type="InterPro" id="IPR003601">
    <property type="entry name" value="Topo_IA_2"/>
</dbReference>
<dbReference type="CDD" id="cd00186">
    <property type="entry name" value="TOP1Ac"/>
    <property type="match status" value="1"/>
</dbReference>
<dbReference type="InterPro" id="IPR013497">
    <property type="entry name" value="Topo_IA_cen"/>
</dbReference>
<dbReference type="EC" id="5.6.2.1" evidence="3"/>
<dbReference type="InterPro" id="IPR023406">
    <property type="entry name" value="Topo_IA_AS"/>
</dbReference>
<dbReference type="PANTHER" id="PTHR11390">
    <property type="entry name" value="PROKARYOTIC DNA TOPOISOMERASE"/>
    <property type="match status" value="1"/>
</dbReference>
<evidence type="ECO:0000256" key="9">
    <source>
        <dbReference type="ARBA" id="ARBA00030003"/>
    </source>
</evidence>
<dbReference type="InterPro" id="IPR034144">
    <property type="entry name" value="TOPRIM_TopoIII"/>
</dbReference>
<evidence type="ECO:0000256" key="13">
    <source>
        <dbReference type="SAM" id="MobiDB-lite"/>
    </source>
</evidence>
<protein>
    <recommendedName>
        <fullName evidence="3">DNA topoisomerase</fullName>
        <ecNumber evidence="3">5.6.2.1</ecNumber>
    </recommendedName>
    <alternativeName>
        <fullName evidence="12">Omega-protein</fullName>
    </alternativeName>
    <alternativeName>
        <fullName evidence="11">Relaxing enzyme</fullName>
    </alternativeName>
    <alternativeName>
        <fullName evidence="9">Swivelase</fullName>
    </alternativeName>
    <alternativeName>
        <fullName evidence="10">Untwisting enzyme</fullName>
    </alternativeName>
</protein>
<dbReference type="Gene3D" id="3.40.50.140">
    <property type="match status" value="1"/>
</dbReference>
<evidence type="ECO:0000256" key="5">
    <source>
        <dbReference type="ARBA" id="ARBA00022842"/>
    </source>
</evidence>
<feature type="domain" description="Toprim" evidence="14">
    <location>
        <begin position="1"/>
        <end position="140"/>
    </location>
</feature>
<evidence type="ECO:0000259" key="14">
    <source>
        <dbReference type="PROSITE" id="PS50880"/>
    </source>
</evidence>
<feature type="region of interest" description="Disordered" evidence="13">
    <location>
        <begin position="601"/>
        <end position="629"/>
    </location>
</feature>
<feature type="compositionally biased region" description="Low complexity" evidence="13">
    <location>
        <begin position="619"/>
        <end position="629"/>
    </location>
</feature>
<proteinExistence type="inferred from homology"/>
<dbReference type="PROSITE" id="PS50880">
    <property type="entry name" value="TOPRIM"/>
    <property type="match status" value="1"/>
</dbReference>